<name>A0ABD2J0M3_HETSC</name>
<reference evidence="2 3" key="1">
    <citation type="submission" date="2024-10" db="EMBL/GenBank/DDBJ databases">
        <authorList>
            <person name="Kim D."/>
        </authorList>
    </citation>
    <scope>NUCLEOTIDE SEQUENCE [LARGE SCALE GENOMIC DNA]</scope>
    <source>
        <strain evidence="2">Taebaek</strain>
    </source>
</reference>
<dbReference type="Proteomes" id="UP001620645">
    <property type="component" value="Unassembled WGS sequence"/>
</dbReference>
<feature type="compositionally biased region" description="Basic and acidic residues" evidence="1">
    <location>
        <begin position="74"/>
        <end position="108"/>
    </location>
</feature>
<gene>
    <name evidence="2" type="ORF">niasHS_010200</name>
</gene>
<comment type="caution">
    <text evidence="2">The sequence shown here is derived from an EMBL/GenBank/DDBJ whole genome shotgun (WGS) entry which is preliminary data.</text>
</comment>
<evidence type="ECO:0000256" key="1">
    <source>
        <dbReference type="SAM" id="MobiDB-lite"/>
    </source>
</evidence>
<keyword evidence="3" id="KW-1185">Reference proteome</keyword>
<sequence>MEYIPVELLDEFSDGRGTVSREKRRAESPVAEEEAEDEYDQEQLAAAEMALMDRAYKAKLRQLAEEEAEEEEENERRDREELAQRWDTLRRTIEDNVKRMEDGERQRGEEEEVEDEDGTEQGREKEGEGEGQIVLASPLGSDDYGPAEIVPLAMVVDGGQRPRAQRRSGGAGGEEAILLEL</sequence>
<feature type="compositionally biased region" description="Acidic residues" evidence="1">
    <location>
        <begin position="109"/>
        <end position="119"/>
    </location>
</feature>
<feature type="compositionally biased region" description="Acidic residues" evidence="1">
    <location>
        <begin position="30"/>
        <end position="40"/>
    </location>
</feature>
<organism evidence="2 3">
    <name type="scientific">Heterodera schachtii</name>
    <name type="common">Sugarbeet cyst nematode worm</name>
    <name type="synonym">Tylenchus schachtii</name>
    <dbReference type="NCBI Taxonomy" id="97005"/>
    <lineage>
        <taxon>Eukaryota</taxon>
        <taxon>Metazoa</taxon>
        <taxon>Ecdysozoa</taxon>
        <taxon>Nematoda</taxon>
        <taxon>Chromadorea</taxon>
        <taxon>Rhabditida</taxon>
        <taxon>Tylenchina</taxon>
        <taxon>Tylenchomorpha</taxon>
        <taxon>Tylenchoidea</taxon>
        <taxon>Heteroderidae</taxon>
        <taxon>Heteroderinae</taxon>
        <taxon>Heterodera</taxon>
    </lineage>
</organism>
<accession>A0ABD2J0M3</accession>
<feature type="region of interest" description="Disordered" evidence="1">
    <location>
        <begin position="62"/>
        <end position="181"/>
    </location>
</feature>
<evidence type="ECO:0000313" key="3">
    <source>
        <dbReference type="Proteomes" id="UP001620645"/>
    </source>
</evidence>
<dbReference type="EMBL" id="JBICCN010000232">
    <property type="protein sequence ID" value="KAL3085131.1"/>
    <property type="molecule type" value="Genomic_DNA"/>
</dbReference>
<protein>
    <submittedName>
        <fullName evidence="2">Uncharacterized protein</fullName>
    </submittedName>
</protein>
<proteinExistence type="predicted"/>
<feature type="region of interest" description="Disordered" evidence="1">
    <location>
        <begin position="1"/>
        <end position="40"/>
    </location>
</feature>
<dbReference type="AlphaFoldDB" id="A0ABD2J0M3"/>
<evidence type="ECO:0000313" key="2">
    <source>
        <dbReference type="EMBL" id="KAL3085131.1"/>
    </source>
</evidence>